<evidence type="ECO:0000313" key="3">
    <source>
        <dbReference type="Proteomes" id="UP001426770"/>
    </source>
</evidence>
<keyword evidence="3" id="KW-1185">Reference proteome</keyword>
<organism evidence="2 3">
    <name type="scientific">Demequina sediminis</name>
    <dbReference type="NCBI Taxonomy" id="1930058"/>
    <lineage>
        <taxon>Bacteria</taxon>
        <taxon>Bacillati</taxon>
        <taxon>Actinomycetota</taxon>
        <taxon>Actinomycetes</taxon>
        <taxon>Micrococcales</taxon>
        <taxon>Demequinaceae</taxon>
        <taxon>Demequina</taxon>
    </lineage>
</organism>
<dbReference type="Pfam" id="PF01451">
    <property type="entry name" value="LMWPc"/>
    <property type="match status" value="1"/>
</dbReference>
<dbReference type="Gene3D" id="3.40.50.2300">
    <property type="match status" value="1"/>
</dbReference>
<dbReference type="RefSeq" id="WP_286214852.1">
    <property type="nucleotide sequence ID" value="NZ_AP027736.1"/>
</dbReference>
<feature type="domain" description="Phosphotyrosine protein phosphatase I" evidence="1">
    <location>
        <begin position="20"/>
        <end position="118"/>
    </location>
</feature>
<evidence type="ECO:0000259" key="1">
    <source>
        <dbReference type="Pfam" id="PF01451"/>
    </source>
</evidence>
<gene>
    <name evidence="2" type="ORF">Lsed01_02524</name>
</gene>
<accession>A0ABP9WMA1</accession>
<proteinExistence type="predicted"/>
<dbReference type="InterPro" id="IPR023485">
    <property type="entry name" value="Ptyr_pPase"/>
</dbReference>
<dbReference type="InterPro" id="IPR036196">
    <property type="entry name" value="Ptyr_pPase_sf"/>
</dbReference>
<evidence type="ECO:0000313" key="2">
    <source>
        <dbReference type="EMBL" id="GAA5520063.1"/>
    </source>
</evidence>
<protein>
    <recommendedName>
        <fullName evidence="1">Phosphotyrosine protein phosphatase I domain-containing protein</fullName>
    </recommendedName>
</protein>
<reference evidence="2 3" key="1">
    <citation type="submission" date="2024-02" db="EMBL/GenBank/DDBJ databases">
        <title>Lysinimicrobium sediminis NBRC 112286.</title>
        <authorList>
            <person name="Ichikawa N."/>
            <person name="Katano-Makiyama Y."/>
            <person name="Hidaka K."/>
        </authorList>
    </citation>
    <scope>NUCLEOTIDE SEQUENCE [LARGE SCALE GENOMIC DNA]</scope>
    <source>
        <strain evidence="2 3">NBRC 112286</strain>
    </source>
</reference>
<comment type="caution">
    <text evidence="2">The sequence shown here is derived from an EMBL/GenBank/DDBJ whole genome shotgun (WGS) entry which is preliminary data.</text>
</comment>
<sequence length="478" mass="51352">MLGAPSGPDIPWQSGTAFRVLIVDTGNQGRSAVGERMLRHHLSRHGIPADVIRVTSAGLNADDGQRMDPTAAAQIERLGGNAHGFRTRSVSEAMVEAASMVFCGTWWERDELCLRYPRARGRAFTLSEIGFLYEEVVDAAPLPDHPRLLEARLRTADVPDDFDLPDWDDFEERMRAACDAIDQATRWIAEIWASMAPVRPIGTAGERRESAAEPTCTVDAFGVAVGIVCSGSERDALATAGHRAWGRCLVEDRDPETTVSVVVDADDAVLARARLSGALAYPDVDTALHFLSSAVTVRAIEARVGTLIMLHAAGLAGPDGSVVGFVAPSGTGKTTLSRTLGAHYGYVTDETLAISPGDLTVLPYPKPLSVIDSLTHIKEQWGADSLDLAVLPDVPLRLRRLVILDRREDGPEEPAITPIDHLEGIAILAEQMSYLSKTPGRLHALSDLVDAVGGLSRLTYRDVRTVLPMVPGLLGGGE</sequence>
<dbReference type="EMBL" id="BAABRR010000021">
    <property type="protein sequence ID" value="GAA5520063.1"/>
    <property type="molecule type" value="Genomic_DNA"/>
</dbReference>
<dbReference type="SUPFAM" id="SSF52788">
    <property type="entry name" value="Phosphotyrosine protein phosphatases I"/>
    <property type="match status" value="1"/>
</dbReference>
<name>A0ABP9WMA1_9MICO</name>
<dbReference type="Proteomes" id="UP001426770">
    <property type="component" value="Unassembled WGS sequence"/>
</dbReference>
<dbReference type="SUPFAM" id="SSF53795">
    <property type="entry name" value="PEP carboxykinase-like"/>
    <property type="match status" value="1"/>
</dbReference>